<reference evidence="1" key="1">
    <citation type="submission" date="2021-11" db="EMBL/GenBank/DDBJ databases">
        <title>Streptomyces corallinus and Kineosporia corallina sp. nov., two new coral-derived marine actinobacteria.</title>
        <authorList>
            <person name="Buangrab K."/>
            <person name="Sutthacheep M."/>
            <person name="Yeemin T."/>
            <person name="Harunari E."/>
            <person name="Igarashi Y."/>
            <person name="Sripreechasak P."/>
            <person name="Kanchanasin P."/>
            <person name="Tanasupawat S."/>
            <person name="Phongsopitanun W."/>
        </authorList>
    </citation>
    <scope>NUCLEOTIDE SEQUENCE</scope>
    <source>
        <strain evidence="1">JCM 31032</strain>
    </source>
</reference>
<dbReference type="GO" id="GO:0008757">
    <property type="term" value="F:S-adenosylmethionine-dependent methyltransferase activity"/>
    <property type="evidence" value="ECO:0007669"/>
    <property type="project" value="InterPro"/>
</dbReference>
<name>A0A9X1NB91_9ACTN</name>
<dbReference type="Pfam" id="PF05401">
    <property type="entry name" value="NodS"/>
    <property type="match status" value="1"/>
</dbReference>
<dbReference type="CDD" id="cd02440">
    <property type="entry name" value="AdoMet_MTases"/>
    <property type="match status" value="1"/>
</dbReference>
<dbReference type="RefSeq" id="WP_231439029.1">
    <property type="nucleotide sequence ID" value="NZ_JAJOMB010000002.1"/>
</dbReference>
<gene>
    <name evidence="1" type="ORF">LR394_04285</name>
</gene>
<dbReference type="Proteomes" id="UP001138997">
    <property type="component" value="Unassembled WGS sequence"/>
</dbReference>
<keyword evidence="1" id="KW-0489">Methyltransferase</keyword>
<dbReference type="GO" id="GO:0009312">
    <property type="term" value="P:oligosaccharide biosynthetic process"/>
    <property type="evidence" value="ECO:0007669"/>
    <property type="project" value="InterPro"/>
</dbReference>
<organism evidence="1 2">
    <name type="scientific">Kineosporia babensis</name>
    <dbReference type="NCBI Taxonomy" id="499548"/>
    <lineage>
        <taxon>Bacteria</taxon>
        <taxon>Bacillati</taxon>
        <taxon>Actinomycetota</taxon>
        <taxon>Actinomycetes</taxon>
        <taxon>Kineosporiales</taxon>
        <taxon>Kineosporiaceae</taxon>
        <taxon>Kineosporia</taxon>
    </lineage>
</organism>
<dbReference type="InterPro" id="IPR029063">
    <property type="entry name" value="SAM-dependent_MTases_sf"/>
</dbReference>
<accession>A0A9X1NB91</accession>
<evidence type="ECO:0000313" key="1">
    <source>
        <dbReference type="EMBL" id="MCD5310101.1"/>
    </source>
</evidence>
<dbReference type="AlphaFoldDB" id="A0A9X1NB91"/>
<dbReference type="Gene3D" id="3.40.50.150">
    <property type="entry name" value="Vaccinia Virus protein VP39"/>
    <property type="match status" value="1"/>
</dbReference>
<keyword evidence="1" id="KW-0808">Transferase</keyword>
<dbReference type="EMBL" id="JAJOMB010000002">
    <property type="protein sequence ID" value="MCD5310101.1"/>
    <property type="molecule type" value="Genomic_DNA"/>
</dbReference>
<dbReference type="SUPFAM" id="SSF53335">
    <property type="entry name" value="S-adenosyl-L-methionine-dependent methyltransferases"/>
    <property type="match status" value="1"/>
</dbReference>
<protein>
    <submittedName>
        <fullName evidence="1">Class I SAM-dependent methyltransferase</fullName>
    </submittedName>
</protein>
<keyword evidence="2" id="KW-1185">Reference proteome</keyword>
<evidence type="ECO:0000313" key="2">
    <source>
        <dbReference type="Proteomes" id="UP001138997"/>
    </source>
</evidence>
<sequence>MTTDFEQRYQTDIDPWNYRDSWYEQRKYAVTAACLPRRRYRRVWEPACSIGVLTRLLATRAEEVISSDLSPTAVAQARSGDVPANVAWSVQKLPDSPAPTGADLVVLSEILYYLDDSDRDQTLHKAWDALESQGDLVVVHWRRSAEDTYLSGDETHRQLRSRTGWQHLITHQDEEFVLDVFRKP</sequence>
<proteinExistence type="predicted"/>
<dbReference type="InterPro" id="IPR008715">
    <property type="entry name" value="SAM-MeTfrase_NodS-like"/>
</dbReference>
<comment type="caution">
    <text evidence="1">The sequence shown here is derived from an EMBL/GenBank/DDBJ whole genome shotgun (WGS) entry which is preliminary data.</text>
</comment>
<dbReference type="GO" id="GO:0032259">
    <property type="term" value="P:methylation"/>
    <property type="evidence" value="ECO:0007669"/>
    <property type="project" value="UniProtKB-KW"/>
</dbReference>